<dbReference type="PANTHER" id="PTHR42714:SF2">
    <property type="entry name" value="TRNA MODIFICATION GTPASE GTPBP3, MITOCHONDRIAL"/>
    <property type="match status" value="1"/>
</dbReference>
<evidence type="ECO:0000313" key="9">
    <source>
        <dbReference type="Proteomes" id="UP001583280"/>
    </source>
</evidence>
<dbReference type="InterPro" id="IPR031168">
    <property type="entry name" value="G_TrmE"/>
</dbReference>
<evidence type="ECO:0000256" key="2">
    <source>
        <dbReference type="ARBA" id="ARBA00022694"/>
    </source>
</evidence>
<dbReference type="InterPro" id="IPR025867">
    <property type="entry name" value="MnmE_helical"/>
</dbReference>
<organism evidence="8 9">
    <name type="scientific">Ceratocystis pirilliformis</name>
    <dbReference type="NCBI Taxonomy" id="259994"/>
    <lineage>
        <taxon>Eukaryota</taxon>
        <taxon>Fungi</taxon>
        <taxon>Dikarya</taxon>
        <taxon>Ascomycota</taxon>
        <taxon>Pezizomycotina</taxon>
        <taxon>Sordariomycetes</taxon>
        <taxon>Hypocreomycetidae</taxon>
        <taxon>Microascales</taxon>
        <taxon>Ceratocystidaceae</taxon>
        <taxon>Ceratocystis</taxon>
    </lineage>
</organism>
<dbReference type="InterPro" id="IPR027266">
    <property type="entry name" value="TrmE/GcvT-like"/>
</dbReference>
<proteinExistence type="inferred from homology"/>
<sequence>MKPFLALCQACPSPCLRRTLLIRDQLAYPQSALRYPIVLSRRWNSGLFASTDDTIFALSTAQGPAGIAVIRVSGPAALDIYRSLCPSKPLPRPRNATVRTLFDPRSSTKSEVLDSSALVLYFPAPETVTGEDVVELHVHGGTATVKAILSAVPQCGPSSSASQTFSRRIRYAEPGEFTKRSFMNGRLDLAQVEALSNTLSAETEQQRRAAVRGAGGELGQQYEKWRQNLLNARAELEALIDFSEDQHFDESPAELLANVAKYVHHLLASIEQYKRAGERSELVRNGIRIAFVGPPNAGKSSLMNLIVGREASIVSSEAGTTRDIVEANLDIRGYLCSFADTAGFRTTHKIDGKAIGAIEMEGIRKARQKAEDSDLVVVLASVEASRDASSGLKFAIRYDAETLKLAAAAKDRILIVNKIDTVSPDLYQSILSQFNSEISSIVPELQGLDVISISCAQSEVVSGLTSAKYPDYIQALTDKLVSLFTNMTSIPADMQSLFGVTSRQCQLLEECTNHLQNFLQVAQPQADTEAEADIVIAAEHLRFAASCLARITGRGDVPDVEDVLGVIFEK</sequence>
<keyword evidence="4" id="KW-0342">GTP-binding</keyword>
<dbReference type="Pfam" id="PF12631">
    <property type="entry name" value="MnmE_helical"/>
    <property type="match status" value="1"/>
</dbReference>
<gene>
    <name evidence="8" type="primary">MSS1</name>
    <name evidence="8" type="ORF">Cpir12675_003067</name>
</gene>
<reference evidence="8 9" key="1">
    <citation type="journal article" date="2024" name="IMA Fungus">
        <title>IMA Genome - F19 : A genome assembly and annotation guide to empower mycologists, including annotated draft genome sequences of Ceratocystis pirilliformis, Diaporthe australafricana, Fusarium ophioides, Paecilomyces lecythidis, and Sporothrix stenoceras.</title>
        <authorList>
            <person name="Aylward J."/>
            <person name="Wilson A.M."/>
            <person name="Visagie C.M."/>
            <person name="Spraker J."/>
            <person name="Barnes I."/>
            <person name="Buitendag C."/>
            <person name="Ceriani C."/>
            <person name="Del Mar Angel L."/>
            <person name="du Plessis D."/>
            <person name="Fuchs T."/>
            <person name="Gasser K."/>
            <person name="Kramer D."/>
            <person name="Li W."/>
            <person name="Munsamy K."/>
            <person name="Piso A."/>
            <person name="Price J.L."/>
            <person name="Sonnekus B."/>
            <person name="Thomas C."/>
            <person name="van der Nest A."/>
            <person name="van Dijk A."/>
            <person name="van Heerden A."/>
            <person name="van Vuuren N."/>
            <person name="Yilmaz N."/>
            <person name="Duong T.A."/>
            <person name="van der Merwe N.A."/>
            <person name="Wingfield M.J."/>
            <person name="Wingfield B.D."/>
        </authorList>
    </citation>
    <scope>NUCLEOTIDE SEQUENCE [LARGE SCALE GENOMIC DNA]</scope>
    <source>
        <strain evidence="8 9">CMW 12675</strain>
    </source>
</reference>
<dbReference type="InterPro" id="IPR027417">
    <property type="entry name" value="P-loop_NTPase"/>
</dbReference>
<dbReference type="SUPFAM" id="SSF103025">
    <property type="entry name" value="Folate-binding domain"/>
    <property type="match status" value="1"/>
</dbReference>
<comment type="similarity">
    <text evidence="1">Belongs to the TRAFAC class TrmE-Era-EngA-EngB-Septin-like GTPase superfamily. TrmE GTPase family.</text>
</comment>
<dbReference type="InterPro" id="IPR027368">
    <property type="entry name" value="MnmE_dom2"/>
</dbReference>
<feature type="domain" description="G" evidence="5">
    <location>
        <begin position="288"/>
        <end position="418"/>
    </location>
</feature>
<accession>A0ABR3Z8D6</accession>
<dbReference type="CDD" id="cd14858">
    <property type="entry name" value="TrmE_N"/>
    <property type="match status" value="1"/>
</dbReference>
<evidence type="ECO:0000259" key="7">
    <source>
        <dbReference type="Pfam" id="PF12631"/>
    </source>
</evidence>
<dbReference type="Gene3D" id="1.20.120.430">
    <property type="entry name" value="tRNA modification GTPase MnmE domain 2"/>
    <property type="match status" value="1"/>
</dbReference>
<dbReference type="PANTHER" id="PTHR42714">
    <property type="entry name" value="TRNA MODIFICATION GTPASE GTPBP3"/>
    <property type="match status" value="1"/>
</dbReference>
<evidence type="ECO:0000313" key="8">
    <source>
        <dbReference type="EMBL" id="KAL1895789.1"/>
    </source>
</evidence>
<evidence type="ECO:0000259" key="5">
    <source>
        <dbReference type="Pfam" id="PF01926"/>
    </source>
</evidence>
<evidence type="ECO:0000256" key="4">
    <source>
        <dbReference type="ARBA" id="ARBA00023134"/>
    </source>
</evidence>
<evidence type="ECO:0000256" key="1">
    <source>
        <dbReference type="ARBA" id="ARBA00011043"/>
    </source>
</evidence>
<dbReference type="HAMAP" id="MF_00379">
    <property type="entry name" value="GTPase_MnmE"/>
    <property type="match status" value="1"/>
</dbReference>
<feature type="domain" description="GTP-binding protein TrmE N-terminal" evidence="6">
    <location>
        <begin position="54"/>
        <end position="186"/>
    </location>
</feature>
<dbReference type="InterPro" id="IPR005225">
    <property type="entry name" value="Small_GTP-bd"/>
</dbReference>
<dbReference type="InterPro" id="IPR006073">
    <property type="entry name" value="GTP-bd"/>
</dbReference>
<dbReference type="InterPro" id="IPR018948">
    <property type="entry name" value="GTP-bd_TrmE_N"/>
</dbReference>
<evidence type="ECO:0000256" key="3">
    <source>
        <dbReference type="ARBA" id="ARBA00022741"/>
    </source>
</evidence>
<comment type="caution">
    <text evidence="8">The sequence shown here is derived from an EMBL/GenBank/DDBJ whole genome shotgun (WGS) entry which is preliminary data.</text>
</comment>
<dbReference type="SUPFAM" id="SSF116878">
    <property type="entry name" value="TrmE connector domain"/>
    <property type="match status" value="1"/>
</dbReference>
<keyword evidence="2" id="KW-0819">tRNA processing</keyword>
<dbReference type="NCBIfam" id="TIGR00231">
    <property type="entry name" value="small_GTP"/>
    <property type="match status" value="1"/>
</dbReference>
<protein>
    <submittedName>
        <fullName evidence="8">Mitochondrial splicing system protein</fullName>
    </submittedName>
</protein>
<evidence type="ECO:0000259" key="6">
    <source>
        <dbReference type="Pfam" id="PF10396"/>
    </source>
</evidence>
<dbReference type="Gene3D" id="3.40.50.300">
    <property type="entry name" value="P-loop containing nucleotide triphosphate hydrolases"/>
    <property type="match status" value="1"/>
</dbReference>
<dbReference type="Proteomes" id="UP001583280">
    <property type="component" value="Unassembled WGS sequence"/>
</dbReference>
<dbReference type="CDD" id="cd04164">
    <property type="entry name" value="trmE"/>
    <property type="match status" value="1"/>
</dbReference>
<name>A0ABR3Z8D6_9PEZI</name>
<dbReference type="Gene3D" id="3.30.1360.120">
    <property type="entry name" value="Probable tRNA modification gtpase trme, domain 1"/>
    <property type="match status" value="1"/>
</dbReference>
<dbReference type="Pfam" id="PF01926">
    <property type="entry name" value="MMR_HSR1"/>
    <property type="match status" value="1"/>
</dbReference>
<keyword evidence="3" id="KW-0547">Nucleotide-binding</keyword>
<feature type="domain" description="MnmE helical" evidence="7">
    <location>
        <begin position="189"/>
        <end position="570"/>
    </location>
</feature>
<dbReference type="Pfam" id="PF10396">
    <property type="entry name" value="TrmE_N"/>
    <property type="match status" value="1"/>
</dbReference>
<dbReference type="NCBIfam" id="NF003661">
    <property type="entry name" value="PRK05291.1-3"/>
    <property type="match status" value="1"/>
</dbReference>
<dbReference type="SUPFAM" id="SSF52540">
    <property type="entry name" value="P-loop containing nucleoside triphosphate hydrolases"/>
    <property type="match status" value="1"/>
</dbReference>
<keyword evidence="9" id="KW-1185">Reference proteome</keyword>
<dbReference type="InterPro" id="IPR004520">
    <property type="entry name" value="GTPase_MnmE"/>
</dbReference>
<dbReference type="EMBL" id="JAWDJO010000067">
    <property type="protein sequence ID" value="KAL1895789.1"/>
    <property type="molecule type" value="Genomic_DNA"/>
</dbReference>